<dbReference type="Proteomes" id="UP000007798">
    <property type="component" value="Unassembled WGS sequence"/>
</dbReference>
<evidence type="ECO:0000313" key="6">
    <source>
        <dbReference type="Proteomes" id="UP000007798"/>
    </source>
</evidence>
<keyword evidence="1" id="KW-1015">Disulfide bond</keyword>
<dbReference type="HOGENOM" id="CLU_006842_10_0_1"/>
<dbReference type="InterPro" id="IPR001254">
    <property type="entry name" value="Trypsin_dom"/>
</dbReference>
<comment type="similarity">
    <text evidence="2">Belongs to the peptidase S1 family. CLIP subfamily.</text>
</comment>
<evidence type="ECO:0000259" key="4">
    <source>
        <dbReference type="PROSITE" id="PS50240"/>
    </source>
</evidence>
<dbReference type="CDD" id="cd00190">
    <property type="entry name" value="Tryp_SPc"/>
    <property type="match status" value="1"/>
</dbReference>
<dbReference type="InParanoid" id="B4N7A7"/>
<accession>B4N7A7</accession>
<keyword evidence="3" id="KW-0732">Signal</keyword>
<dbReference type="GO" id="GO:0006508">
    <property type="term" value="P:proteolysis"/>
    <property type="evidence" value="ECO:0007669"/>
    <property type="project" value="InterPro"/>
</dbReference>
<dbReference type="PROSITE" id="PS50240">
    <property type="entry name" value="TRYPSIN_DOM"/>
    <property type="match status" value="1"/>
</dbReference>
<dbReference type="Gene3D" id="2.40.10.10">
    <property type="entry name" value="Trypsin-like serine proteases"/>
    <property type="match status" value="1"/>
</dbReference>
<organism evidence="5 6">
    <name type="scientific">Drosophila willistoni</name>
    <name type="common">Fruit fly</name>
    <dbReference type="NCBI Taxonomy" id="7260"/>
    <lineage>
        <taxon>Eukaryota</taxon>
        <taxon>Metazoa</taxon>
        <taxon>Ecdysozoa</taxon>
        <taxon>Arthropoda</taxon>
        <taxon>Hexapoda</taxon>
        <taxon>Insecta</taxon>
        <taxon>Pterygota</taxon>
        <taxon>Neoptera</taxon>
        <taxon>Endopterygota</taxon>
        <taxon>Diptera</taxon>
        <taxon>Brachycera</taxon>
        <taxon>Muscomorpha</taxon>
        <taxon>Ephydroidea</taxon>
        <taxon>Drosophilidae</taxon>
        <taxon>Drosophila</taxon>
        <taxon>Sophophora</taxon>
    </lineage>
</organism>
<keyword evidence="5" id="KW-0378">Hydrolase</keyword>
<dbReference type="OrthoDB" id="7954821at2759"/>
<dbReference type="OMA" id="SNHICGL"/>
<dbReference type="InterPro" id="IPR051487">
    <property type="entry name" value="Ser/Thr_Proteases_Immune/Dev"/>
</dbReference>
<dbReference type="InterPro" id="IPR009003">
    <property type="entry name" value="Peptidase_S1_PA"/>
</dbReference>
<sequence length="272" mass="30687">MLLLFFLIIGVQQIFVSDATPQACGKFNETQFYNQQKFLAPGEYPWLGRVGYQFNNQIELRCLAVLISERHAILPAHCARDEALTMVFKNSKGLDWTYTIEEMAVHPDFSPSNRNQQNDIAVATLTKDVQLSEYTQPICLPPSETSGDNYVGQRLEVAGFPLPKRNKEKTESSEPDRFLKVQAQIASEEHCKAKYGAHQFSPTSKQICGYVSGDENVMSGAPLMALTMVDDKPQNIYLVGIVSFGLSIKSTEYPDVFTRILPYKEWIQRNTS</sequence>
<dbReference type="PhylomeDB" id="B4N7A7"/>
<dbReference type="GO" id="GO:0004252">
    <property type="term" value="F:serine-type endopeptidase activity"/>
    <property type="evidence" value="ECO:0007669"/>
    <property type="project" value="InterPro"/>
</dbReference>
<name>B4N7A7_DROWI</name>
<feature type="chain" id="PRO_5002816547" description="Peptidase S1 domain-containing protein" evidence="3">
    <location>
        <begin position="20"/>
        <end position="272"/>
    </location>
</feature>
<dbReference type="Pfam" id="PF00089">
    <property type="entry name" value="Trypsin"/>
    <property type="match status" value="1"/>
</dbReference>
<dbReference type="SUPFAM" id="SSF50494">
    <property type="entry name" value="Trypsin-like serine proteases"/>
    <property type="match status" value="1"/>
</dbReference>
<feature type="signal peptide" evidence="3">
    <location>
        <begin position="1"/>
        <end position="19"/>
    </location>
</feature>
<feature type="domain" description="Peptidase S1" evidence="4">
    <location>
        <begin position="8"/>
        <end position="272"/>
    </location>
</feature>
<proteinExistence type="inferred from homology"/>
<protein>
    <recommendedName>
        <fullName evidence="4">Peptidase S1 domain-containing protein</fullName>
    </recommendedName>
</protein>
<evidence type="ECO:0000313" key="5">
    <source>
        <dbReference type="EMBL" id="EDW80248.1"/>
    </source>
</evidence>
<evidence type="ECO:0000256" key="3">
    <source>
        <dbReference type="SAM" id="SignalP"/>
    </source>
</evidence>
<dbReference type="EMBL" id="CH964182">
    <property type="protein sequence ID" value="EDW80248.1"/>
    <property type="molecule type" value="Genomic_DNA"/>
</dbReference>
<keyword evidence="6" id="KW-1185">Reference proteome</keyword>
<dbReference type="PANTHER" id="PTHR24256">
    <property type="entry name" value="TRYPTASE-RELATED"/>
    <property type="match status" value="1"/>
</dbReference>
<dbReference type="STRING" id="7260.B4N7A7"/>
<dbReference type="InterPro" id="IPR043504">
    <property type="entry name" value="Peptidase_S1_PA_chymotrypsin"/>
</dbReference>
<dbReference type="SMART" id="SM00020">
    <property type="entry name" value="Tryp_SPc"/>
    <property type="match status" value="1"/>
</dbReference>
<evidence type="ECO:0000256" key="2">
    <source>
        <dbReference type="ARBA" id="ARBA00024195"/>
    </source>
</evidence>
<dbReference type="AlphaFoldDB" id="B4N7A7"/>
<dbReference type="eggNOG" id="KOG3627">
    <property type="taxonomic scope" value="Eukaryota"/>
</dbReference>
<gene>
    <name evidence="5" type="primary">Dwil\GK21103</name>
    <name evidence="5" type="ORF">Dwil_GK21103</name>
</gene>
<reference evidence="5 6" key="1">
    <citation type="journal article" date="2007" name="Nature">
        <title>Evolution of genes and genomes on the Drosophila phylogeny.</title>
        <authorList>
            <consortium name="Drosophila 12 Genomes Consortium"/>
            <person name="Clark A.G."/>
            <person name="Eisen M.B."/>
            <person name="Smith D.R."/>
            <person name="Bergman C.M."/>
            <person name="Oliver B."/>
            <person name="Markow T.A."/>
            <person name="Kaufman T.C."/>
            <person name="Kellis M."/>
            <person name="Gelbart W."/>
            <person name="Iyer V.N."/>
            <person name="Pollard D.A."/>
            <person name="Sackton T.B."/>
            <person name="Larracuente A.M."/>
            <person name="Singh N.D."/>
            <person name="Abad J.P."/>
            <person name="Abt D.N."/>
            <person name="Adryan B."/>
            <person name="Aguade M."/>
            <person name="Akashi H."/>
            <person name="Anderson W.W."/>
            <person name="Aquadro C.F."/>
            <person name="Ardell D.H."/>
            <person name="Arguello R."/>
            <person name="Artieri C.G."/>
            <person name="Barbash D.A."/>
            <person name="Barker D."/>
            <person name="Barsanti P."/>
            <person name="Batterham P."/>
            <person name="Batzoglou S."/>
            <person name="Begun D."/>
            <person name="Bhutkar A."/>
            <person name="Blanco E."/>
            <person name="Bosak S.A."/>
            <person name="Bradley R.K."/>
            <person name="Brand A.D."/>
            <person name="Brent M.R."/>
            <person name="Brooks A.N."/>
            <person name="Brown R.H."/>
            <person name="Butlin R.K."/>
            <person name="Caggese C."/>
            <person name="Calvi B.R."/>
            <person name="Bernardo de Carvalho A."/>
            <person name="Caspi A."/>
            <person name="Castrezana S."/>
            <person name="Celniker S.E."/>
            <person name="Chang J.L."/>
            <person name="Chapple C."/>
            <person name="Chatterji S."/>
            <person name="Chinwalla A."/>
            <person name="Civetta A."/>
            <person name="Clifton S.W."/>
            <person name="Comeron J.M."/>
            <person name="Costello J.C."/>
            <person name="Coyne J.A."/>
            <person name="Daub J."/>
            <person name="David R.G."/>
            <person name="Delcher A.L."/>
            <person name="Delehaunty K."/>
            <person name="Do C.B."/>
            <person name="Ebling H."/>
            <person name="Edwards K."/>
            <person name="Eickbush T."/>
            <person name="Evans J.D."/>
            <person name="Filipski A."/>
            <person name="Findeiss S."/>
            <person name="Freyhult E."/>
            <person name="Fulton L."/>
            <person name="Fulton R."/>
            <person name="Garcia A.C."/>
            <person name="Gardiner A."/>
            <person name="Garfield D.A."/>
            <person name="Garvin B.E."/>
            <person name="Gibson G."/>
            <person name="Gilbert D."/>
            <person name="Gnerre S."/>
            <person name="Godfrey J."/>
            <person name="Good R."/>
            <person name="Gotea V."/>
            <person name="Gravely B."/>
            <person name="Greenberg A.J."/>
            <person name="Griffiths-Jones S."/>
            <person name="Gross S."/>
            <person name="Guigo R."/>
            <person name="Gustafson E.A."/>
            <person name="Haerty W."/>
            <person name="Hahn M.W."/>
            <person name="Halligan D.L."/>
            <person name="Halpern A.L."/>
            <person name="Halter G.M."/>
            <person name="Han M.V."/>
            <person name="Heger A."/>
            <person name="Hillier L."/>
            <person name="Hinrichs A.S."/>
            <person name="Holmes I."/>
            <person name="Hoskins R.A."/>
            <person name="Hubisz M.J."/>
            <person name="Hultmark D."/>
            <person name="Huntley M.A."/>
            <person name="Jaffe D.B."/>
            <person name="Jagadeeshan S."/>
            <person name="Jeck W.R."/>
            <person name="Johnson J."/>
            <person name="Jones C.D."/>
            <person name="Jordan W.C."/>
            <person name="Karpen G.H."/>
            <person name="Kataoka E."/>
            <person name="Keightley P.D."/>
            <person name="Kheradpour P."/>
            <person name="Kirkness E.F."/>
            <person name="Koerich L.B."/>
            <person name="Kristiansen K."/>
            <person name="Kudrna D."/>
            <person name="Kulathinal R.J."/>
            <person name="Kumar S."/>
            <person name="Kwok R."/>
            <person name="Lander E."/>
            <person name="Langley C.H."/>
            <person name="Lapoint R."/>
            <person name="Lazzaro B.P."/>
            <person name="Lee S.J."/>
            <person name="Levesque L."/>
            <person name="Li R."/>
            <person name="Lin C.F."/>
            <person name="Lin M.F."/>
            <person name="Lindblad-Toh K."/>
            <person name="Llopart A."/>
            <person name="Long M."/>
            <person name="Low L."/>
            <person name="Lozovsky E."/>
            <person name="Lu J."/>
            <person name="Luo M."/>
            <person name="Machado C.A."/>
            <person name="Makalowski W."/>
            <person name="Marzo M."/>
            <person name="Matsuda M."/>
            <person name="Matzkin L."/>
            <person name="McAllister B."/>
            <person name="McBride C.S."/>
            <person name="McKernan B."/>
            <person name="McKernan K."/>
            <person name="Mendez-Lago M."/>
            <person name="Minx P."/>
            <person name="Mollenhauer M.U."/>
            <person name="Montooth K."/>
            <person name="Mount S.M."/>
            <person name="Mu X."/>
            <person name="Myers E."/>
            <person name="Negre B."/>
            <person name="Newfeld S."/>
            <person name="Nielsen R."/>
            <person name="Noor M.A."/>
            <person name="O'Grady P."/>
            <person name="Pachter L."/>
            <person name="Papaceit M."/>
            <person name="Parisi M.J."/>
            <person name="Parisi M."/>
            <person name="Parts L."/>
            <person name="Pedersen J.S."/>
            <person name="Pesole G."/>
            <person name="Phillippy A.M."/>
            <person name="Ponting C.P."/>
            <person name="Pop M."/>
            <person name="Porcelli D."/>
            <person name="Powell J.R."/>
            <person name="Prohaska S."/>
            <person name="Pruitt K."/>
            <person name="Puig M."/>
            <person name="Quesneville H."/>
            <person name="Ram K.R."/>
            <person name="Rand D."/>
            <person name="Rasmussen M.D."/>
            <person name="Reed L.K."/>
            <person name="Reenan R."/>
            <person name="Reily A."/>
            <person name="Remington K.A."/>
            <person name="Rieger T.T."/>
            <person name="Ritchie M.G."/>
            <person name="Robin C."/>
            <person name="Rogers Y.H."/>
            <person name="Rohde C."/>
            <person name="Rozas J."/>
            <person name="Rubenfield M.J."/>
            <person name="Ruiz A."/>
            <person name="Russo S."/>
            <person name="Salzberg S.L."/>
            <person name="Sanchez-Gracia A."/>
            <person name="Saranga D.J."/>
            <person name="Sato H."/>
            <person name="Schaeffer S.W."/>
            <person name="Schatz M.C."/>
            <person name="Schlenke T."/>
            <person name="Schwartz R."/>
            <person name="Segarra C."/>
            <person name="Singh R.S."/>
            <person name="Sirot L."/>
            <person name="Sirota M."/>
            <person name="Sisneros N.B."/>
            <person name="Smith C.D."/>
            <person name="Smith T.F."/>
            <person name="Spieth J."/>
            <person name="Stage D.E."/>
            <person name="Stark A."/>
            <person name="Stephan W."/>
            <person name="Strausberg R.L."/>
            <person name="Strempel S."/>
            <person name="Sturgill D."/>
            <person name="Sutton G."/>
            <person name="Sutton G.G."/>
            <person name="Tao W."/>
            <person name="Teichmann S."/>
            <person name="Tobari Y.N."/>
            <person name="Tomimura Y."/>
            <person name="Tsolas J.M."/>
            <person name="Valente V.L."/>
            <person name="Venter E."/>
            <person name="Venter J.C."/>
            <person name="Vicario S."/>
            <person name="Vieira F.G."/>
            <person name="Vilella A.J."/>
            <person name="Villasante A."/>
            <person name="Walenz B."/>
            <person name="Wang J."/>
            <person name="Wasserman M."/>
            <person name="Watts T."/>
            <person name="Wilson D."/>
            <person name="Wilson R.K."/>
            <person name="Wing R.A."/>
            <person name="Wolfner M.F."/>
            <person name="Wong A."/>
            <person name="Wong G.K."/>
            <person name="Wu C.I."/>
            <person name="Wu G."/>
            <person name="Yamamoto D."/>
            <person name="Yang H.P."/>
            <person name="Yang S.P."/>
            <person name="Yorke J.A."/>
            <person name="Yoshida K."/>
            <person name="Zdobnov E."/>
            <person name="Zhang P."/>
            <person name="Zhang Y."/>
            <person name="Zimin A.V."/>
            <person name="Baldwin J."/>
            <person name="Abdouelleil A."/>
            <person name="Abdulkadir J."/>
            <person name="Abebe A."/>
            <person name="Abera B."/>
            <person name="Abreu J."/>
            <person name="Acer S.C."/>
            <person name="Aftuck L."/>
            <person name="Alexander A."/>
            <person name="An P."/>
            <person name="Anderson E."/>
            <person name="Anderson S."/>
            <person name="Arachi H."/>
            <person name="Azer M."/>
            <person name="Bachantsang P."/>
            <person name="Barry A."/>
            <person name="Bayul T."/>
            <person name="Berlin A."/>
            <person name="Bessette D."/>
            <person name="Bloom T."/>
            <person name="Blye J."/>
            <person name="Boguslavskiy L."/>
            <person name="Bonnet C."/>
            <person name="Boukhgalter B."/>
            <person name="Bourzgui I."/>
            <person name="Brown A."/>
            <person name="Cahill P."/>
            <person name="Channer S."/>
            <person name="Cheshatsang Y."/>
            <person name="Chuda L."/>
            <person name="Citroen M."/>
            <person name="Collymore A."/>
            <person name="Cooke P."/>
            <person name="Costello M."/>
            <person name="D'Aco K."/>
            <person name="Daza R."/>
            <person name="De Haan G."/>
            <person name="DeGray S."/>
            <person name="DeMaso C."/>
            <person name="Dhargay N."/>
            <person name="Dooley K."/>
            <person name="Dooley E."/>
            <person name="Doricent M."/>
            <person name="Dorje P."/>
            <person name="Dorjee K."/>
            <person name="Dupes A."/>
            <person name="Elong R."/>
            <person name="Falk J."/>
            <person name="Farina A."/>
            <person name="Faro S."/>
            <person name="Ferguson D."/>
            <person name="Fisher S."/>
            <person name="Foley C.D."/>
            <person name="Franke A."/>
            <person name="Friedrich D."/>
            <person name="Gadbois L."/>
            <person name="Gearin G."/>
            <person name="Gearin C.R."/>
            <person name="Giannoukos G."/>
            <person name="Goode T."/>
            <person name="Graham J."/>
            <person name="Grandbois E."/>
            <person name="Grewal S."/>
            <person name="Gyaltsen K."/>
            <person name="Hafez N."/>
            <person name="Hagos B."/>
            <person name="Hall J."/>
            <person name="Henson C."/>
            <person name="Hollinger A."/>
            <person name="Honan T."/>
            <person name="Huard M.D."/>
            <person name="Hughes L."/>
            <person name="Hurhula B."/>
            <person name="Husby M.E."/>
            <person name="Kamat A."/>
            <person name="Kanga B."/>
            <person name="Kashin S."/>
            <person name="Khazanovich D."/>
            <person name="Kisner P."/>
            <person name="Lance K."/>
            <person name="Lara M."/>
            <person name="Lee W."/>
            <person name="Lennon N."/>
            <person name="Letendre F."/>
            <person name="LeVine R."/>
            <person name="Lipovsky A."/>
            <person name="Liu X."/>
            <person name="Liu J."/>
            <person name="Liu S."/>
            <person name="Lokyitsang T."/>
            <person name="Lokyitsang Y."/>
            <person name="Lubonja R."/>
            <person name="Lui A."/>
            <person name="MacDonald P."/>
            <person name="Magnisalis V."/>
            <person name="Maru K."/>
            <person name="Matthews C."/>
            <person name="McCusker W."/>
            <person name="McDonough S."/>
            <person name="Mehta T."/>
            <person name="Meldrim J."/>
            <person name="Meneus L."/>
            <person name="Mihai O."/>
            <person name="Mihalev A."/>
            <person name="Mihova T."/>
            <person name="Mittelman R."/>
            <person name="Mlenga V."/>
            <person name="Montmayeur A."/>
            <person name="Mulrain L."/>
            <person name="Navidi A."/>
            <person name="Naylor J."/>
            <person name="Negash T."/>
            <person name="Nguyen T."/>
            <person name="Nguyen N."/>
            <person name="Nicol R."/>
            <person name="Norbu C."/>
            <person name="Norbu N."/>
            <person name="Novod N."/>
            <person name="O'Neill B."/>
            <person name="Osman S."/>
            <person name="Markiewicz E."/>
            <person name="Oyono O.L."/>
            <person name="Patti C."/>
            <person name="Phunkhang P."/>
            <person name="Pierre F."/>
            <person name="Priest M."/>
            <person name="Raghuraman S."/>
            <person name="Rege F."/>
            <person name="Reyes R."/>
            <person name="Rise C."/>
            <person name="Rogov P."/>
            <person name="Ross K."/>
            <person name="Ryan E."/>
            <person name="Settipalli S."/>
            <person name="Shea T."/>
            <person name="Sherpa N."/>
            <person name="Shi L."/>
            <person name="Shih D."/>
            <person name="Sparrow T."/>
            <person name="Spaulding J."/>
            <person name="Stalker J."/>
            <person name="Stange-Thomann N."/>
            <person name="Stavropoulos S."/>
            <person name="Stone C."/>
            <person name="Strader C."/>
            <person name="Tesfaye S."/>
            <person name="Thomson T."/>
            <person name="Thoulutsang Y."/>
            <person name="Thoulutsang D."/>
            <person name="Topham K."/>
            <person name="Topping I."/>
            <person name="Tsamla T."/>
            <person name="Vassiliev H."/>
            <person name="Vo A."/>
            <person name="Wangchuk T."/>
            <person name="Wangdi T."/>
            <person name="Weiand M."/>
            <person name="Wilkinson J."/>
            <person name="Wilson A."/>
            <person name="Yadav S."/>
            <person name="Young G."/>
            <person name="Yu Q."/>
            <person name="Zembek L."/>
            <person name="Zhong D."/>
            <person name="Zimmer A."/>
            <person name="Zwirko Z."/>
            <person name="Jaffe D.B."/>
            <person name="Alvarez P."/>
            <person name="Brockman W."/>
            <person name="Butler J."/>
            <person name="Chin C."/>
            <person name="Gnerre S."/>
            <person name="Grabherr M."/>
            <person name="Kleber M."/>
            <person name="Mauceli E."/>
            <person name="MacCallum I."/>
        </authorList>
    </citation>
    <scope>NUCLEOTIDE SEQUENCE [LARGE SCALE GENOMIC DNA]</scope>
    <source>
        <strain evidence="6">Tucson 14030-0811.24</strain>
    </source>
</reference>
<evidence type="ECO:0000256" key="1">
    <source>
        <dbReference type="ARBA" id="ARBA00023157"/>
    </source>
</evidence>